<organism evidence="2 3">
    <name type="scientific">Neurospora tetraspora</name>
    <dbReference type="NCBI Taxonomy" id="94610"/>
    <lineage>
        <taxon>Eukaryota</taxon>
        <taxon>Fungi</taxon>
        <taxon>Dikarya</taxon>
        <taxon>Ascomycota</taxon>
        <taxon>Pezizomycotina</taxon>
        <taxon>Sordariomycetes</taxon>
        <taxon>Sordariomycetidae</taxon>
        <taxon>Sordariales</taxon>
        <taxon>Sordariaceae</taxon>
        <taxon>Neurospora</taxon>
    </lineage>
</organism>
<keyword evidence="3" id="KW-1185">Reference proteome</keyword>
<dbReference type="EMBL" id="JAUEPP010000002">
    <property type="protein sequence ID" value="KAK3350950.1"/>
    <property type="molecule type" value="Genomic_DNA"/>
</dbReference>
<dbReference type="Proteomes" id="UP001278500">
    <property type="component" value="Unassembled WGS sequence"/>
</dbReference>
<accession>A0AAE0MVE7</accession>
<dbReference type="RefSeq" id="XP_062684245.1">
    <property type="nucleotide sequence ID" value="XM_062820472.1"/>
</dbReference>
<reference evidence="2" key="1">
    <citation type="journal article" date="2023" name="Mol. Phylogenet. Evol.">
        <title>Genome-scale phylogeny and comparative genomics of the fungal order Sordariales.</title>
        <authorList>
            <person name="Hensen N."/>
            <person name="Bonometti L."/>
            <person name="Westerberg I."/>
            <person name="Brannstrom I.O."/>
            <person name="Guillou S."/>
            <person name="Cros-Aarteil S."/>
            <person name="Calhoun S."/>
            <person name="Haridas S."/>
            <person name="Kuo A."/>
            <person name="Mondo S."/>
            <person name="Pangilinan J."/>
            <person name="Riley R."/>
            <person name="LaButti K."/>
            <person name="Andreopoulos B."/>
            <person name="Lipzen A."/>
            <person name="Chen C."/>
            <person name="Yan M."/>
            <person name="Daum C."/>
            <person name="Ng V."/>
            <person name="Clum A."/>
            <person name="Steindorff A."/>
            <person name="Ohm R.A."/>
            <person name="Martin F."/>
            <person name="Silar P."/>
            <person name="Natvig D.O."/>
            <person name="Lalanne C."/>
            <person name="Gautier V."/>
            <person name="Ament-Velasquez S.L."/>
            <person name="Kruys A."/>
            <person name="Hutchinson M.I."/>
            <person name="Powell A.J."/>
            <person name="Barry K."/>
            <person name="Miller A.N."/>
            <person name="Grigoriev I.V."/>
            <person name="Debuchy R."/>
            <person name="Gladieux P."/>
            <person name="Hiltunen Thoren M."/>
            <person name="Johannesson H."/>
        </authorList>
    </citation>
    <scope>NUCLEOTIDE SEQUENCE</scope>
    <source>
        <strain evidence="2">CBS 560.94</strain>
    </source>
</reference>
<dbReference type="GeneID" id="87857626"/>
<name>A0AAE0MVE7_9PEZI</name>
<dbReference type="AlphaFoldDB" id="A0AAE0MVE7"/>
<feature type="region of interest" description="Disordered" evidence="1">
    <location>
        <begin position="116"/>
        <end position="142"/>
    </location>
</feature>
<evidence type="ECO:0000313" key="3">
    <source>
        <dbReference type="Proteomes" id="UP001278500"/>
    </source>
</evidence>
<sequence length="188" mass="20559">MLVSADRAKRQSGQTEVWKLQSVLVLVAAPVLARCASRQRHRPTEVVSRKKLLEGVCAASIILGSEGRTARNHFSNTMLSRISCSVCISLAGGWRPLWSECNSLCSTAPTTSARDECRRPRRLNSRPEEHGRRTRILGGGGYSTARPAAHCRLPIGRAQRQKSEPTRRFSPLSTVDGYTCTASRSGVG</sequence>
<proteinExistence type="predicted"/>
<evidence type="ECO:0000313" key="2">
    <source>
        <dbReference type="EMBL" id="KAK3350950.1"/>
    </source>
</evidence>
<reference evidence="2" key="2">
    <citation type="submission" date="2023-06" db="EMBL/GenBank/DDBJ databases">
        <authorList>
            <consortium name="Lawrence Berkeley National Laboratory"/>
            <person name="Haridas S."/>
            <person name="Hensen N."/>
            <person name="Bonometti L."/>
            <person name="Westerberg I."/>
            <person name="Brannstrom I.O."/>
            <person name="Guillou S."/>
            <person name="Cros-Aarteil S."/>
            <person name="Calhoun S."/>
            <person name="Kuo A."/>
            <person name="Mondo S."/>
            <person name="Pangilinan J."/>
            <person name="Riley R."/>
            <person name="Labutti K."/>
            <person name="Andreopoulos B."/>
            <person name="Lipzen A."/>
            <person name="Chen C."/>
            <person name="Yanf M."/>
            <person name="Daum C."/>
            <person name="Ng V."/>
            <person name="Clum A."/>
            <person name="Steindorff A."/>
            <person name="Ohm R."/>
            <person name="Martin F."/>
            <person name="Silar P."/>
            <person name="Natvig D."/>
            <person name="Lalanne C."/>
            <person name="Gautier V."/>
            <person name="Ament-Velasquez S.L."/>
            <person name="Kruys A."/>
            <person name="Hutchinson M.I."/>
            <person name="Powell A.J."/>
            <person name="Barry K."/>
            <person name="Miller A.N."/>
            <person name="Grigoriev I.V."/>
            <person name="Debuchy R."/>
            <person name="Gladieux P."/>
            <person name="Thoren M.H."/>
            <person name="Johannesson H."/>
        </authorList>
    </citation>
    <scope>NUCLEOTIDE SEQUENCE</scope>
    <source>
        <strain evidence="2">CBS 560.94</strain>
    </source>
</reference>
<gene>
    <name evidence="2" type="ORF">B0H65DRAFT_104633</name>
</gene>
<comment type="caution">
    <text evidence="2">The sequence shown here is derived from an EMBL/GenBank/DDBJ whole genome shotgun (WGS) entry which is preliminary data.</text>
</comment>
<protein>
    <submittedName>
        <fullName evidence="2">Uncharacterized protein</fullName>
    </submittedName>
</protein>
<evidence type="ECO:0000256" key="1">
    <source>
        <dbReference type="SAM" id="MobiDB-lite"/>
    </source>
</evidence>